<name>A0A8A1LLJ6_AJEC8</name>
<dbReference type="VEuPathDB" id="FungiDB:I7I53_00562"/>
<sequence>MACSRYIDTPRRRWLVNQYIPKIRVPVIRAVKFLFAGQSTRTAPHKYDGLILTGYNSLSYRDLIYPGLPPPLEAPCRATCNPTPKTFQFQPFSCLSFKPSVLIKPWFYRSSTNLEMSAFETRFLSQQSTNLQSVPRRAHFLSSNSRGAG</sequence>
<gene>
    <name evidence="1" type="ORF">I7I53_00562</name>
</gene>
<dbReference type="EMBL" id="CP069104">
    <property type="protein sequence ID" value="QSS53334.1"/>
    <property type="molecule type" value="Genomic_DNA"/>
</dbReference>
<reference evidence="1" key="1">
    <citation type="submission" date="2021-01" db="EMBL/GenBank/DDBJ databases">
        <title>Chromosome-level genome assembly of a human fungal pathogen reveals clustering of transcriptionally co-regulated genes.</title>
        <authorList>
            <person name="Voorhies M."/>
            <person name="Cohen S."/>
            <person name="Shea T.P."/>
            <person name="Petrus S."/>
            <person name="Munoz J.F."/>
            <person name="Poplawski S."/>
            <person name="Goldman W.E."/>
            <person name="Michael T."/>
            <person name="Cuomo C.A."/>
            <person name="Sil A."/>
            <person name="Beyhan S."/>
        </authorList>
    </citation>
    <scope>NUCLEOTIDE SEQUENCE</scope>
    <source>
        <strain evidence="1">H88</strain>
    </source>
</reference>
<protein>
    <submittedName>
        <fullName evidence="1">Uncharacterized protein</fullName>
    </submittedName>
</protein>
<dbReference type="AlphaFoldDB" id="A0A8A1LLJ6"/>
<accession>A0A8A1LLJ6</accession>
<evidence type="ECO:0000313" key="2">
    <source>
        <dbReference type="Proteomes" id="UP000663419"/>
    </source>
</evidence>
<organism evidence="1 2">
    <name type="scientific">Ajellomyces capsulatus (strain H88)</name>
    <name type="common">Darling's disease fungus</name>
    <name type="synonym">Histoplasma capsulatum</name>
    <dbReference type="NCBI Taxonomy" id="544711"/>
    <lineage>
        <taxon>Eukaryota</taxon>
        <taxon>Fungi</taxon>
        <taxon>Dikarya</taxon>
        <taxon>Ascomycota</taxon>
        <taxon>Pezizomycotina</taxon>
        <taxon>Eurotiomycetes</taxon>
        <taxon>Eurotiomycetidae</taxon>
        <taxon>Onygenales</taxon>
        <taxon>Ajellomycetaceae</taxon>
        <taxon>Histoplasma</taxon>
    </lineage>
</organism>
<evidence type="ECO:0000313" key="1">
    <source>
        <dbReference type="EMBL" id="QSS53334.1"/>
    </source>
</evidence>
<dbReference type="Proteomes" id="UP000663419">
    <property type="component" value="Chromosome 3"/>
</dbReference>
<proteinExistence type="predicted"/>